<feature type="region of interest" description="Disordered" evidence="1">
    <location>
        <begin position="299"/>
        <end position="346"/>
    </location>
</feature>
<feature type="region of interest" description="Disordered" evidence="1">
    <location>
        <begin position="184"/>
        <end position="205"/>
    </location>
</feature>
<dbReference type="EMBL" id="JAHXZJ010002609">
    <property type="protein sequence ID" value="KAH0539996.1"/>
    <property type="molecule type" value="Genomic_DNA"/>
</dbReference>
<accession>A0AAV7I0S1</accession>
<reference evidence="2 3" key="1">
    <citation type="journal article" date="2021" name="J. Hered.">
        <title>A chromosome-level genome assembly of the parasitoid wasp, Cotesia glomerata (Hymenoptera: Braconidae).</title>
        <authorList>
            <person name="Pinto B.J."/>
            <person name="Weis J.J."/>
            <person name="Gamble T."/>
            <person name="Ode P.J."/>
            <person name="Paul R."/>
            <person name="Zaspel J.M."/>
        </authorList>
    </citation>
    <scope>NUCLEOTIDE SEQUENCE [LARGE SCALE GENOMIC DNA]</scope>
    <source>
        <strain evidence="2">CgM1</strain>
    </source>
</reference>
<feature type="region of interest" description="Disordered" evidence="1">
    <location>
        <begin position="385"/>
        <end position="459"/>
    </location>
</feature>
<dbReference type="Proteomes" id="UP000826195">
    <property type="component" value="Unassembled WGS sequence"/>
</dbReference>
<feature type="compositionally biased region" description="Basic and acidic residues" evidence="1">
    <location>
        <begin position="410"/>
        <end position="428"/>
    </location>
</feature>
<feature type="compositionally biased region" description="Polar residues" evidence="1">
    <location>
        <begin position="386"/>
        <end position="402"/>
    </location>
</feature>
<keyword evidence="3" id="KW-1185">Reference proteome</keyword>
<organism evidence="2 3">
    <name type="scientific">Cotesia glomerata</name>
    <name type="common">Lepidopteran parasitic wasp</name>
    <name type="synonym">Apanteles glomeratus</name>
    <dbReference type="NCBI Taxonomy" id="32391"/>
    <lineage>
        <taxon>Eukaryota</taxon>
        <taxon>Metazoa</taxon>
        <taxon>Ecdysozoa</taxon>
        <taxon>Arthropoda</taxon>
        <taxon>Hexapoda</taxon>
        <taxon>Insecta</taxon>
        <taxon>Pterygota</taxon>
        <taxon>Neoptera</taxon>
        <taxon>Endopterygota</taxon>
        <taxon>Hymenoptera</taxon>
        <taxon>Apocrita</taxon>
        <taxon>Ichneumonoidea</taxon>
        <taxon>Braconidae</taxon>
        <taxon>Microgastrinae</taxon>
        <taxon>Cotesia</taxon>
    </lineage>
</organism>
<dbReference type="AlphaFoldDB" id="A0AAV7I0S1"/>
<feature type="compositionally biased region" description="Low complexity" evidence="1">
    <location>
        <begin position="433"/>
        <end position="444"/>
    </location>
</feature>
<evidence type="ECO:0000256" key="1">
    <source>
        <dbReference type="SAM" id="MobiDB-lite"/>
    </source>
</evidence>
<evidence type="ECO:0000313" key="2">
    <source>
        <dbReference type="EMBL" id="KAH0539996.1"/>
    </source>
</evidence>
<name>A0AAV7I0S1_COTGL</name>
<comment type="caution">
    <text evidence="2">The sequence shown here is derived from an EMBL/GenBank/DDBJ whole genome shotgun (WGS) entry which is preliminary data.</text>
</comment>
<evidence type="ECO:0000313" key="3">
    <source>
        <dbReference type="Proteomes" id="UP000826195"/>
    </source>
</evidence>
<sequence length="488" mass="55956">MIRYIELNAPEDDREVVKRTFEKTAATTLYEYLPDYLRCLCKIRKAETLDRMYAAIESDAHRRPNHRRTADENVPVVGEAFPPALEYYRRPGPPGLEGNRHYPQMPRPFREYDDRGNYRDHQRTLVYQDTAPFAVTPTHDSYFTPTDHEMYYDFIEGHSGPHQVSAFTFGATEPRYPYQSKMDASLEADGEEEPEKQLATPRTRRKTQELIKMFDKLLERRPITWREEDMIDEDPKNQRTPNELKDQKTVSSLLVKGIRESLNEIPIFDLDASVNPNLPMFSDRESEEDSNELNEFLRENDVETDTSTNEVSIDDSNGPDESYLTPARPSTSDRFRGYLNDGPLPKTPLWARTLIPDELNKMGIRYDHATQDLISDELVGKESIDPAQQQQAVAPSTNNARSTEPDTEDPDKSPETESELSDRNKNLEPGKTPPESSENPSNTPDGSRKTDSPPLRLNNKAEGCTIYHWFSYGSPAWQFAPNKSTSAH</sequence>
<gene>
    <name evidence="2" type="ORF">KQX54_010963</name>
</gene>
<protein>
    <submittedName>
        <fullName evidence="2">Uncharacterized protein</fullName>
    </submittedName>
</protein>
<proteinExistence type="predicted"/>
<feature type="compositionally biased region" description="Polar residues" evidence="1">
    <location>
        <begin position="305"/>
        <end position="315"/>
    </location>
</feature>